<gene>
    <name evidence="10" type="ORF">H9872_05530</name>
</gene>
<protein>
    <recommendedName>
        <fullName evidence="6">nicotinamidase</fullName>
        <ecNumber evidence="6">3.5.1.19</ecNumber>
    </recommendedName>
    <alternativeName>
        <fullName evidence="7">Nicotinamide deamidase</fullName>
    </alternativeName>
</protein>
<comment type="similarity">
    <text evidence="1">Belongs to the isochorismatase family.</text>
</comment>
<dbReference type="Gene3D" id="3.40.50.850">
    <property type="entry name" value="Isochorismatase-like"/>
    <property type="match status" value="1"/>
</dbReference>
<evidence type="ECO:0000256" key="3">
    <source>
        <dbReference type="ARBA" id="ARBA00022723"/>
    </source>
</evidence>
<dbReference type="GO" id="GO:0008936">
    <property type="term" value="F:nicotinamidase activity"/>
    <property type="evidence" value="ECO:0007669"/>
    <property type="project" value="UniProtKB-EC"/>
</dbReference>
<keyword evidence="2" id="KW-0662">Pyridine nucleotide biosynthesis</keyword>
<evidence type="ECO:0000256" key="5">
    <source>
        <dbReference type="ARBA" id="ARBA00037900"/>
    </source>
</evidence>
<dbReference type="CDD" id="cd00077">
    <property type="entry name" value="HDc"/>
    <property type="match status" value="1"/>
</dbReference>
<dbReference type="PANTHER" id="PTHR11080:SF2">
    <property type="entry name" value="LD05707P"/>
    <property type="match status" value="1"/>
</dbReference>
<dbReference type="SUPFAM" id="SSF109604">
    <property type="entry name" value="HD-domain/PDEase-like"/>
    <property type="match status" value="1"/>
</dbReference>
<evidence type="ECO:0000259" key="9">
    <source>
        <dbReference type="Pfam" id="PF01966"/>
    </source>
</evidence>
<dbReference type="EC" id="3.5.1.19" evidence="6"/>
<feature type="domain" description="HD" evidence="9">
    <location>
        <begin position="43"/>
        <end position="153"/>
    </location>
</feature>
<name>A0A9E2KCB3_9FIRM</name>
<reference evidence="10" key="2">
    <citation type="submission" date="2021-04" db="EMBL/GenBank/DDBJ databases">
        <authorList>
            <person name="Gilroy R."/>
        </authorList>
    </citation>
    <scope>NUCLEOTIDE SEQUENCE</scope>
    <source>
        <strain evidence="10">B5-657</strain>
    </source>
</reference>
<keyword evidence="3" id="KW-0479">Metal-binding</keyword>
<dbReference type="GO" id="GO:0019363">
    <property type="term" value="P:pyridine nucleotide biosynthetic process"/>
    <property type="evidence" value="ECO:0007669"/>
    <property type="project" value="UniProtKB-KW"/>
</dbReference>
<dbReference type="InterPro" id="IPR006674">
    <property type="entry name" value="HD_domain"/>
</dbReference>
<feature type="domain" description="Isochorismatase-like" evidence="8">
    <location>
        <begin position="198"/>
        <end position="366"/>
    </location>
</feature>
<proteinExistence type="inferred from homology"/>
<comment type="pathway">
    <text evidence="5">Cofactor biosynthesis; nicotinate biosynthesis; nicotinate from nicotinamide: step 1/1.</text>
</comment>
<accession>A0A9E2KCB3</accession>
<reference evidence="10" key="1">
    <citation type="journal article" date="2021" name="PeerJ">
        <title>Extensive microbial diversity within the chicken gut microbiome revealed by metagenomics and culture.</title>
        <authorList>
            <person name="Gilroy R."/>
            <person name="Ravi A."/>
            <person name="Getino M."/>
            <person name="Pursley I."/>
            <person name="Horton D.L."/>
            <person name="Alikhan N.F."/>
            <person name="Baker D."/>
            <person name="Gharbi K."/>
            <person name="Hall N."/>
            <person name="Watson M."/>
            <person name="Adriaenssens E.M."/>
            <person name="Foster-Nyarko E."/>
            <person name="Jarju S."/>
            <person name="Secka A."/>
            <person name="Antonio M."/>
            <person name="Oren A."/>
            <person name="Chaudhuri R.R."/>
            <person name="La Ragione R."/>
            <person name="Hildebrand F."/>
            <person name="Pallen M.J."/>
        </authorList>
    </citation>
    <scope>NUCLEOTIDE SEQUENCE</scope>
    <source>
        <strain evidence="10">B5-657</strain>
    </source>
</reference>
<dbReference type="InterPro" id="IPR000868">
    <property type="entry name" value="Isochorismatase-like_dom"/>
</dbReference>
<dbReference type="PANTHER" id="PTHR11080">
    <property type="entry name" value="PYRAZINAMIDASE/NICOTINAMIDASE"/>
    <property type="match status" value="1"/>
</dbReference>
<evidence type="ECO:0000256" key="7">
    <source>
        <dbReference type="ARBA" id="ARBA00043224"/>
    </source>
</evidence>
<dbReference type="EMBL" id="JAHLFQ010000121">
    <property type="protein sequence ID" value="MBU3804195.1"/>
    <property type="molecule type" value="Genomic_DNA"/>
</dbReference>
<dbReference type="CDD" id="cd00431">
    <property type="entry name" value="cysteine_hydrolases"/>
    <property type="match status" value="1"/>
</dbReference>
<evidence type="ECO:0000259" key="8">
    <source>
        <dbReference type="Pfam" id="PF00857"/>
    </source>
</evidence>
<evidence type="ECO:0000256" key="4">
    <source>
        <dbReference type="ARBA" id="ARBA00022801"/>
    </source>
</evidence>
<dbReference type="GO" id="GO:0046872">
    <property type="term" value="F:metal ion binding"/>
    <property type="evidence" value="ECO:0007669"/>
    <property type="project" value="UniProtKB-KW"/>
</dbReference>
<dbReference type="InterPro" id="IPR052347">
    <property type="entry name" value="Isochorismatase_Nicotinamidase"/>
</dbReference>
<dbReference type="Pfam" id="PF01966">
    <property type="entry name" value="HD"/>
    <property type="match status" value="1"/>
</dbReference>
<dbReference type="Proteomes" id="UP000824229">
    <property type="component" value="Unassembled WGS sequence"/>
</dbReference>
<sequence>MEEIYQEKLPEWEKIKDTYYKWYQFMEREVSFSLKDSQKHTKEHCARVLLYALVIANRMGLSESDIEVLGAAAVFHDSRRQNDWMDRGHGQRGAEYYQQYCLAHGLSFDERAYLVMAFHDIADNISTKKISEKALDSTILLYDIFKDADALDRFRLAANGLEETMLRTKEARGLKDFAKWLVTKMMGFPKVLMPNRYLIVVDMQNDFITGSMGTPQAQAIVEPVLKKMREYQGNIVLTLDTHSKDYLSTQEGKMIPVPHCITDSWGWQPIKEILQIQSERNGAIYLKPTFGSIRLAQDLAKTHCQTPIEEIELIGLCTDACVVSNALLLKAYLPEVPIYVDATCCAGITNEKHEAALQTMESCLIHVKRGGVI</sequence>
<evidence type="ECO:0000313" key="10">
    <source>
        <dbReference type="EMBL" id="MBU3804195.1"/>
    </source>
</evidence>
<dbReference type="InterPro" id="IPR003607">
    <property type="entry name" value="HD/PDEase_dom"/>
</dbReference>
<organism evidence="10 11">
    <name type="scientific">Candidatus Cellulosilyticum pullistercoris</name>
    <dbReference type="NCBI Taxonomy" id="2838521"/>
    <lineage>
        <taxon>Bacteria</taxon>
        <taxon>Bacillati</taxon>
        <taxon>Bacillota</taxon>
        <taxon>Clostridia</taxon>
        <taxon>Lachnospirales</taxon>
        <taxon>Cellulosilyticaceae</taxon>
        <taxon>Cellulosilyticum</taxon>
    </lineage>
</organism>
<evidence type="ECO:0000313" key="11">
    <source>
        <dbReference type="Proteomes" id="UP000824229"/>
    </source>
</evidence>
<dbReference type="SUPFAM" id="SSF52499">
    <property type="entry name" value="Isochorismatase-like hydrolases"/>
    <property type="match status" value="1"/>
</dbReference>
<evidence type="ECO:0000256" key="2">
    <source>
        <dbReference type="ARBA" id="ARBA00022642"/>
    </source>
</evidence>
<dbReference type="Gene3D" id="1.10.3210.50">
    <property type="match status" value="1"/>
</dbReference>
<keyword evidence="4" id="KW-0378">Hydrolase</keyword>
<dbReference type="AlphaFoldDB" id="A0A9E2KCB3"/>
<evidence type="ECO:0000256" key="1">
    <source>
        <dbReference type="ARBA" id="ARBA00006336"/>
    </source>
</evidence>
<comment type="caution">
    <text evidence="10">The sequence shown here is derived from an EMBL/GenBank/DDBJ whole genome shotgun (WGS) entry which is preliminary data.</text>
</comment>
<dbReference type="InterPro" id="IPR036380">
    <property type="entry name" value="Isochorismatase-like_sf"/>
</dbReference>
<evidence type="ECO:0000256" key="6">
    <source>
        <dbReference type="ARBA" id="ARBA00039017"/>
    </source>
</evidence>
<dbReference type="Pfam" id="PF00857">
    <property type="entry name" value="Isochorismatase"/>
    <property type="match status" value="1"/>
</dbReference>